<evidence type="ECO:0000256" key="9">
    <source>
        <dbReference type="ARBA" id="ARBA00022989"/>
    </source>
</evidence>
<protein>
    <recommendedName>
        <fullName evidence="5">UDP-glucuronate decarboxylase</fullName>
        <ecNumber evidence="5">4.1.1.35</ecNumber>
    </recommendedName>
</protein>
<dbReference type="Proteomes" id="UP000501128">
    <property type="component" value="Chromosome"/>
</dbReference>
<comment type="subcellular location">
    <subcellularLocation>
        <location evidence="2">Golgi apparatus</location>
        <location evidence="2">Golgi stack membrane</location>
        <topology evidence="2">Single-pass type II membrane protein</topology>
    </subcellularLocation>
</comment>
<evidence type="ECO:0000256" key="1">
    <source>
        <dbReference type="ARBA" id="ARBA00001911"/>
    </source>
</evidence>
<dbReference type="GO" id="GO:0005737">
    <property type="term" value="C:cytoplasm"/>
    <property type="evidence" value="ECO:0007669"/>
    <property type="project" value="TreeGrafter"/>
</dbReference>
<evidence type="ECO:0000256" key="14">
    <source>
        <dbReference type="ARBA" id="ARBA00023239"/>
    </source>
</evidence>
<dbReference type="PRINTS" id="PR01713">
    <property type="entry name" value="NUCEPIMERASE"/>
</dbReference>
<feature type="domain" description="NAD(P)-binding" evidence="15">
    <location>
        <begin position="5"/>
        <end position="301"/>
    </location>
</feature>
<comment type="pathway">
    <text evidence="3">Nucleotide-sugar biosynthesis; UDP-alpha-D-xylose biosynthesis; UDP-alpha-D-xylose from UDP-alpha-D-glucuronate: step 1/1.</text>
</comment>
<dbReference type="InterPro" id="IPR016040">
    <property type="entry name" value="NAD(P)-bd_dom"/>
</dbReference>
<evidence type="ECO:0000256" key="10">
    <source>
        <dbReference type="ARBA" id="ARBA00023027"/>
    </source>
</evidence>
<evidence type="ECO:0000256" key="13">
    <source>
        <dbReference type="ARBA" id="ARBA00023180"/>
    </source>
</evidence>
<evidence type="ECO:0000256" key="5">
    <source>
        <dbReference type="ARBA" id="ARBA00012290"/>
    </source>
</evidence>
<dbReference type="Pfam" id="PF16363">
    <property type="entry name" value="GDP_Man_Dehyd"/>
    <property type="match status" value="1"/>
</dbReference>
<evidence type="ECO:0000259" key="15">
    <source>
        <dbReference type="Pfam" id="PF16363"/>
    </source>
</evidence>
<comment type="similarity">
    <text evidence="4">Belongs to the NAD(P)-dependent epimerase/dehydratase family. UDP-glucuronic acid decarboxylase subfamily.</text>
</comment>
<reference evidence="16 17" key="1">
    <citation type="submission" date="2020-04" db="EMBL/GenBank/DDBJ databases">
        <title>Genome sequencing of novel species.</title>
        <authorList>
            <person name="Heo J."/>
            <person name="Kim S.-J."/>
            <person name="Kim J.-S."/>
            <person name="Hong S.-B."/>
            <person name="Kwon S.-W."/>
        </authorList>
    </citation>
    <scope>NUCLEOTIDE SEQUENCE [LARGE SCALE GENOMIC DNA]</scope>
    <source>
        <strain evidence="16 17">CJU-R4</strain>
    </source>
</reference>
<dbReference type="RefSeq" id="WP_169552213.1">
    <property type="nucleotide sequence ID" value="NZ_CP051677.1"/>
</dbReference>
<dbReference type="GO" id="GO:0033320">
    <property type="term" value="P:UDP-D-xylose biosynthetic process"/>
    <property type="evidence" value="ECO:0007669"/>
    <property type="project" value="UniProtKB-UniPathway"/>
</dbReference>
<keyword evidence="6" id="KW-0812">Transmembrane</keyword>
<comment type="cofactor">
    <cofactor evidence="1">
        <name>NAD(+)</name>
        <dbReference type="ChEBI" id="CHEBI:57540"/>
    </cofactor>
</comment>
<keyword evidence="8" id="KW-0735">Signal-anchor</keyword>
<keyword evidence="7" id="KW-0210">Decarboxylase</keyword>
<sequence>MKRVLITGGAGFLGSHLCDRFIKEGYHVIAMDNLITGDIRNLEHLFKLPNFEFYHHDVSKFIHVPGELDYILHFASPASPIDYLKIPIQTLKVGSLGIHNCLGLARVKKARVLIASTSEIYGDPTIHPQPEEYWGNVNPVGPRGVYDEAKRFQEAMTMAYHTYHGLETRIVRIFNTYGPRMRLNDGRVLPAFIGQALRGEDLTVFGDGSQTRSFCYVDDLVEGIYRLLLSDYAYPVNVGNPSEITIKEFGEEIIKLTGTTQKLVFKELPKDDPKQRQPDITKAKAILGWEPKVSRSEGLRITYEYFKNLPEEELYHAAYHREFAKK</sequence>
<dbReference type="AlphaFoldDB" id="A0A7L5DP37"/>
<evidence type="ECO:0000256" key="8">
    <source>
        <dbReference type="ARBA" id="ARBA00022968"/>
    </source>
</evidence>
<dbReference type="PANTHER" id="PTHR43078:SF6">
    <property type="entry name" value="UDP-GLUCURONIC ACID DECARBOXYLASE 1"/>
    <property type="match status" value="1"/>
</dbReference>
<keyword evidence="10" id="KW-0520">NAD</keyword>
<dbReference type="InterPro" id="IPR044516">
    <property type="entry name" value="UXS-like"/>
</dbReference>
<gene>
    <name evidence="16" type="ORF">HH216_18890</name>
</gene>
<accession>A0A7L5DP37</accession>
<dbReference type="UniPathway" id="UPA00796">
    <property type="reaction ID" value="UER00771"/>
</dbReference>
<evidence type="ECO:0000256" key="3">
    <source>
        <dbReference type="ARBA" id="ARBA00005100"/>
    </source>
</evidence>
<dbReference type="EMBL" id="CP051677">
    <property type="protein sequence ID" value="QJD80254.1"/>
    <property type="molecule type" value="Genomic_DNA"/>
</dbReference>
<dbReference type="Gene3D" id="3.40.50.720">
    <property type="entry name" value="NAD(P)-binding Rossmann-like Domain"/>
    <property type="match status" value="1"/>
</dbReference>
<evidence type="ECO:0000256" key="4">
    <source>
        <dbReference type="ARBA" id="ARBA00007505"/>
    </source>
</evidence>
<keyword evidence="14" id="KW-0456">Lyase</keyword>
<dbReference type="PANTHER" id="PTHR43078">
    <property type="entry name" value="UDP-GLUCURONIC ACID DECARBOXYLASE-RELATED"/>
    <property type="match status" value="1"/>
</dbReference>
<keyword evidence="13" id="KW-0325">Glycoprotein</keyword>
<evidence type="ECO:0000256" key="11">
    <source>
        <dbReference type="ARBA" id="ARBA00023034"/>
    </source>
</evidence>
<dbReference type="InterPro" id="IPR036291">
    <property type="entry name" value="NAD(P)-bd_dom_sf"/>
</dbReference>
<evidence type="ECO:0000313" key="16">
    <source>
        <dbReference type="EMBL" id="QJD80254.1"/>
    </source>
</evidence>
<evidence type="ECO:0000313" key="17">
    <source>
        <dbReference type="Proteomes" id="UP000501128"/>
    </source>
</evidence>
<dbReference type="FunFam" id="3.40.50.720:FF:000065">
    <property type="entry name" value="UDP-glucuronic acid decarboxylase 1"/>
    <property type="match status" value="1"/>
</dbReference>
<evidence type="ECO:0000256" key="7">
    <source>
        <dbReference type="ARBA" id="ARBA00022793"/>
    </source>
</evidence>
<keyword evidence="17" id="KW-1185">Reference proteome</keyword>
<keyword evidence="11" id="KW-0333">Golgi apparatus</keyword>
<keyword evidence="9" id="KW-1133">Transmembrane helix</keyword>
<dbReference type="GO" id="GO:0042732">
    <property type="term" value="P:D-xylose metabolic process"/>
    <property type="evidence" value="ECO:0007669"/>
    <property type="project" value="InterPro"/>
</dbReference>
<evidence type="ECO:0000256" key="6">
    <source>
        <dbReference type="ARBA" id="ARBA00022692"/>
    </source>
</evidence>
<evidence type="ECO:0000256" key="12">
    <source>
        <dbReference type="ARBA" id="ARBA00023136"/>
    </source>
</evidence>
<evidence type="ECO:0000256" key="2">
    <source>
        <dbReference type="ARBA" id="ARBA00004447"/>
    </source>
</evidence>
<proteinExistence type="inferred from homology"/>
<dbReference type="SUPFAM" id="SSF51735">
    <property type="entry name" value="NAD(P)-binding Rossmann-fold domains"/>
    <property type="match status" value="1"/>
</dbReference>
<name>A0A7L5DP37_9BACT</name>
<keyword evidence="12" id="KW-0472">Membrane</keyword>
<dbReference type="CDD" id="cd05230">
    <property type="entry name" value="UGD_SDR_e"/>
    <property type="match status" value="1"/>
</dbReference>
<organism evidence="16 17">
    <name type="scientific">Spirosoma rhododendri</name>
    <dbReference type="NCBI Taxonomy" id="2728024"/>
    <lineage>
        <taxon>Bacteria</taxon>
        <taxon>Pseudomonadati</taxon>
        <taxon>Bacteroidota</taxon>
        <taxon>Cytophagia</taxon>
        <taxon>Cytophagales</taxon>
        <taxon>Cytophagaceae</taxon>
        <taxon>Spirosoma</taxon>
    </lineage>
</organism>
<dbReference type="GO" id="GO:0070403">
    <property type="term" value="F:NAD+ binding"/>
    <property type="evidence" value="ECO:0007669"/>
    <property type="project" value="InterPro"/>
</dbReference>
<dbReference type="KEGG" id="srho:HH216_18890"/>
<dbReference type="EC" id="4.1.1.35" evidence="5"/>
<dbReference type="GO" id="GO:0048040">
    <property type="term" value="F:UDP-glucuronate decarboxylase activity"/>
    <property type="evidence" value="ECO:0007669"/>
    <property type="project" value="UniProtKB-EC"/>
</dbReference>